<protein>
    <submittedName>
        <fullName evidence="2">Uncharacterized protein</fullName>
    </submittedName>
</protein>
<gene>
    <name evidence="2" type="ORF">DPMN_162994</name>
</gene>
<keyword evidence="3" id="KW-1185">Reference proteome</keyword>
<evidence type="ECO:0000256" key="1">
    <source>
        <dbReference type="SAM" id="SignalP"/>
    </source>
</evidence>
<evidence type="ECO:0000313" key="2">
    <source>
        <dbReference type="EMBL" id="KAH3784922.1"/>
    </source>
</evidence>
<name>A0A9D4EVX8_DREPO</name>
<reference evidence="2" key="2">
    <citation type="submission" date="2020-11" db="EMBL/GenBank/DDBJ databases">
        <authorList>
            <person name="McCartney M.A."/>
            <person name="Auch B."/>
            <person name="Kono T."/>
            <person name="Mallez S."/>
            <person name="Becker A."/>
            <person name="Gohl D.M."/>
            <person name="Silverstein K.A.T."/>
            <person name="Koren S."/>
            <person name="Bechman K.B."/>
            <person name="Herman A."/>
            <person name="Abrahante J.E."/>
            <person name="Garbe J."/>
        </authorList>
    </citation>
    <scope>NUCLEOTIDE SEQUENCE</scope>
    <source>
        <strain evidence="2">Duluth1</strain>
        <tissue evidence="2">Whole animal</tissue>
    </source>
</reference>
<keyword evidence="1" id="KW-0732">Signal</keyword>
<dbReference type="AlphaFoldDB" id="A0A9D4EVX8"/>
<dbReference type="EMBL" id="JAIWYP010000008">
    <property type="protein sequence ID" value="KAH3784922.1"/>
    <property type="molecule type" value="Genomic_DNA"/>
</dbReference>
<comment type="caution">
    <text evidence="2">The sequence shown here is derived from an EMBL/GenBank/DDBJ whole genome shotgun (WGS) entry which is preliminary data.</text>
</comment>
<accession>A0A9D4EVX8</accession>
<dbReference type="SUPFAM" id="SSF57362">
    <property type="entry name" value="BPTI-like"/>
    <property type="match status" value="1"/>
</dbReference>
<reference evidence="2" key="1">
    <citation type="journal article" date="2019" name="bioRxiv">
        <title>The Genome of the Zebra Mussel, Dreissena polymorpha: A Resource for Invasive Species Research.</title>
        <authorList>
            <person name="McCartney M.A."/>
            <person name="Auch B."/>
            <person name="Kono T."/>
            <person name="Mallez S."/>
            <person name="Zhang Y."/>
            <person name="Obille A."/>
            <person name="Becker A."/>
            <person name="Abrahante J.E."/>
            <person name="Garbe J."/>
            <person name="Badalamenti J.P."/>
            <person name="Herman A."/>
            <person name="Mangelson H."/>
            <person name="Liachko I."/>
            <person name="Sullivan S."/>
            <person name="Sone E.D."/>
            <person name="Koren S."/>
            <person name="Silverstein K.A.T."/>
            <person name="Beckman K.B."/>
            <person name="Gohl D.M."/>
        </authorList>
    </citation>
    <scope>NUCLEOTIDE SEQUENCE</scope>
    <source>
        <strain evidence="2">Duluth1</strain>
        <tissue evidence="2">Whole animal</tissue>
    </source>
</reference>
<proteinExistence type="predicted"/>
<dbReference type="GO" id="GO:0004867">
    <property type="term" value="F:serine-type endopeptidase inhibitor activity"/>
    <property type="evidence" value="ECO:0007669"/>
    <property type="project" value="InterPro"/>
</dbReference>
<feature type="chain" id="PRO_5039502510" evidence="1">
    <location>
        <begin position="21"/>
        <end position="92"/>
    </location>
</feature>
<dbReference type="Proteomes" id="UP000828390">
    <property type="component" value="Unassembled WGS sequence"/>
</dbReference>
<dbReference type="InterPro" id="IPR036880">
    <property type="entry name" value="Kunitz_BPTI_sf"/>
</dbReference>
<organism evidence="2 3">
    <name type="scientific">Dreissena polymorpha</name>
    <name type="common">Zebra mussel</name>
    <name type="synonym">Mytilus polymorpha</name>
    <dbReference type="NCBI Taxonomy" id="45954"/>
    <lineage>
        <taxon>Eukaryota</taxon>
        <taxon>Metazoa</taxon>
        <taxon>Spiralia</taxon>
        <taxon>Lophotrochozoa</taxon>
        <taxon>Mollusca</taxon>
        <taxon>Bivalvia</taxon>
        <taxon>Autobranchia</taxon>
        <taxon>Heteroconchia</taxon>
        <taxon>Euheterodonta</taxon>
        <taxon>Imparidentia</taxon>
        <taxon>Neoheterodontei</taxon>
        <taxon>Myida</taxon>
        <taxon>Dreissenoidea</taxon>
        <taxon>Dreissenidae</taxon>
        <taxon>Dreissena</taxon>
    </lineage>
</organism>
<sequence>MAYTLTLILVVVTVVVYAYAQYDTFPLGLDPYCLKKTPEIYGPCKKPRTIWTFDWCALKCVQRTGCFQPGNQEINAFPSKIGCYMWCSRSYE</sequence>
<evidence type="ECO:0000313" key="3">
    <source>
        <dbReference type="Proteomes" id="UP000828390"/>
    </source>
</evidence>
<feature type="signal peptide" evidence="1">
    <location>
        <begin position="1"/>
        <end position="20"/>
    </location>
</feature>